<evidence type="ECO:0000256" key="5">
    <source>
        <dbReference type="ARBA" id="ARBA00023163"/>
    </source>
</evidence>
<accession>A0AAW2YZX0</accession>
<evidence type="ECO:0000256" key="6">
    <source>
        <dbReference type="ARBA" id="ARBA00023242"/>
    </source>
</evidence>
<dbReference type="GO" id="GO:0003712">
    <property type="term" value="F:transcription coregulator activity"/>
    <property type="evidence" value="ECO:0007669"/>
    <property type="project" value="InterPro"/>
</dbReference>
<dbReference type="InterPro" id="IPR008831">
    <property type="entry name" value="Mediator_Med31"/>
</dbReference>
<keyword evidence="10" id="KW-1185">Reference proteome</keyword>
<proteinExistence type="inferred from homology"/>
<comment type="caution">
    <text evidence="9">The sequence shown here is derived from an EMBL/GenBank/DDBJ whole genome shotgun (WGS) entry which is preliminary data.</text>
</comment>
<evidence type="ECO:0000256" key="4">
    <source>
        <dbReference type="ARBA" id="ARBA00023159"/>
    </source>
</evidence>
<dbReference type="EMBL" id="JAOPGA020000870">
    <property type="protein sequence ID" value="KAL0482554.1"/>
    <property type="molecule type" value="Genomic_DNA"/>
</dbReference>
<evidence type="ECO:0000256" key="8">
    <source>
        <dbReference type="SAM" id="MobiDB-lite"/>
    </source>
</evidence>
<evidence type="ECO:0000256" key="1">
    <source>
        <dbReference type="ARBA" id="ARBA00004123"/>
    </source>
</evidence>
<evidence type="ECO:0000256" key="7">
    <source>
        <dbReference type="RuleBase" id="RU364129"/>
    </source>
</evidence>
<dbReference type="InterPro" id="IPR038089">
    <property type="entry name" value="Med31_sf"/>
</dbReference>
<comment type="function">
    <text evidence="7">Component of the Mediator complex, a coactivator involved in the regulated transcription of nearly all RNA polymerase II-dependent genes. Mediator functions as a bridge to convey information from gene-specific regulatory proteins to the basal RNA polymerase II transcription machinery. Mediator is recruited to promoters by direct interactions with regulatory proteins and serves as a scaffold for the assembly of a functional preinitiation complex with RNA polymerase II and the general transcription factors.</text>
</comment>
<dbReference type="Pfam" id="PF05669">
    <property type="entry name" value="Med31"/>
    <property type="match status" value="1"/>
</dbReference>
<evidence type="ECO:0000256" key="3">
    <source>
        <dbReference type="ARBA" id="ARBA00023015"/>
    </source>
</evidence>
<dbReference type="Gene3D" id="1.10.10.1340">
    <property type="entry name" value="Mediator of RNA polymerase II, submodule Med31 (Soh1)"/>
    <property type="match status" value="1"/>
</dbReference>
<evidence type="ECO:0000256" key="2">
    <source>
        <dbReference type="ARBA" id="ARBA00006378"/>
    </source>
</evidence>
<dbReference type="PANTHER" id="PTHR13186">
    <property type="entry name" value="MEDIATOR OF RNA POLYMERASE II TRANSCRIPTION SUBUNIT 31"/>
    <property type="match status" value="1"/>
</dbReference>
<organism evidence="9 10">
    <name type="scientific">Acrasis kona</name>
    <dbReference type="NCBI Taxonomy" id="1008807"/>
    <lineage>
        <taxon>Eukaryota</taxon>
        <taxon>Discoba</taxon>
        <taxon>Heterolobosea</taxon>
        <taxon>Tetramitia</taxon>
        <taxon>Eutetramitia</taxon>
        <taxon>Acrasidae</taxon>
        <taxon>Acrasis</taxon>
    </lineage>
</organism>
<sequence>MNGRPPYVETEAEERIRFQTELEFVQLLANATYLNYLAQYKIFDDPDFIAYIDYLQYWRKPEYAKFISYPHCLYFLERIKDEKFREECKKVQYRDFVHNQQNNCYTFYRQNREKEAQEKSEVKKDPQPDVEQTK</sequence>
<keyword evidence="4 7" id="KW-0010">Activator</keyword>
<dbReference type="AlphaFoldDB" id="A0AAW2YZX0"/>
<keyword evidence="5 7" id="KW-0804">Transcription</keyword>
<protein>
    <recommendedName>
        <fullName evidence="7">Mediator of RNA polymerase II transcription subunit 31</fullName>
    </recommendedName>
</protein>
<comment type="subcellular location">
    <subcellularLocation>
        <location evidence="1 7">Nucleus</location>
    </subcellularLocation>
</comment>
<keyword evidence="6 7" id="KW-0539">Nucleus</keyword>
<dbReference type="GO" id="GO:0016592">
    <property type="term" value="C:mediator complex"/>
    <property type="evidence" value="ECO:0007669"/>
    <property type="project" value="InterPro"/>
</dbReference>
<comment type="subunit">
    <text evidence="7">Component of the Mediator complex.</text>
</comment>
<dbReference type="Proteomes" id="UP001431209">
    <property type="component" value="Unassembled WGS sequence"/>
</dbReference>
<comment type="similarity">
    <text evidence="2 7">Belongs to the Mediator complex subunit 31 family.</text>
</comment>
<reference evidence="9 10" key="1">
    <citation type="submission" date="2024-03" db="EMBL/GenBank/DDBJ databases">
        <title>The Acrasis kona genome and developmental transcriptomes reveal deep origins of eukaryotic multicellular pathways.</title>
        <authorList>
            <person name="Sheikh S."/>
            <person name="Fu C.-J."/>
            <person name="Brown M.W."/>
            <person name="Baldauf S.L."/>
        </authorList>
    </citation>
    <scope>NUCLEOTIDE SEQUENCE [LARGE SCALE GENOMIC DNA]</scope>
    <source>
        <strain evidence="9 10">ATCC MYA-3509</strain>
    </source>
</reference>
<keyword evidence="3 7" id="KW-0805">Transcription regulation</keyword>
<name>A0AAW2YZX0_9EUKA</name>
<gene>
    <name evidence="9" type="ORF">AKO1_014429</name>
</gene>
<feature type="region of interest" description="Disordered" evidence="8">
    <location>
        <begin position="114"/>
        <end position="134"/>
    </location>
</feature>
<evidence type="ECO:0000313" key="9">
    <source>
        <dbReference type="EMBL" id="KAL0482554.1"/>
    </source>
</evidence>
<dbReference type="GO" id="GO:0006355">
    <property type="term" value="P:regulation of DNA-templated transcription"/>
    <property type="evidence" value="ECO:0007669"/>
    <property type="project" value="InterPro"/>
</dbReference>
<evidence type="ECO:0000313" key="10">
    <source>
        <dbReference type="Proteomes" id="UP001431209"/>
    </source>
</evidence>